<dbReference type="Pfam" id="PF10899">
    <property type="entry name" value="AbiGi"/>
    <property type="match status" value="1"/>
</dbReference>
<proteinExistence type="predicted"/>
<evidence type="ECO:0000313" key="2">
    <source>
        <dbReference type="Proteomes" id="UP001548992"/>
    </source>
</evidence>
<name>A0ABV2E2L1_9GAMM</name>
<evidence type="ECO:0000313" key="1">
    <source>
        <dbReference type="EMBL" id="MET3077447.1"/>
    </source>
</evidence>
<keyword evidence="2" id="KW-1185">Reference proteome</keyword>
<protein>
    <submittedName>
        <fullName evidence="1">Abortive infection system antitoxin AbiGi family protein</fullName>
    </submittedName>
</protein>
<dbReference type="EMBL" id="JBEWWF010000005">
    <property type="protein sequence ID" value="MET3077447.1"/>
    <property type="molecule type" value="Genomic_DNA"/>
</dbReference>
<dbReference type="RefSeq" id="WP_354467624.1">
    <property type="nucleotide sequence ID" value="NZ_JBEWWF010000005.1"/>
</dbReference>
<dbReference type="Proteomes" id="UP001548992">
    <property type="component" value="Unassembled WGS sequence"/>
</dbReference>
<gene>
    <name evidence="1" type="ORF">ABXV16_16960</name>
</gene>
<dbReference type="InterPro" id="IPR021223">
    <property type="entry name" value="AbiGi"/>
</dbReference>
<organism evidence="1 2">
    <name type="scientific">Pantoea leporis</name>
    <dbReference type="NCBI Taxonomy" id="2933780"/>
    <lineage>
        <taxon>Bacteria</taxon>
        <taxon>Pseudomonadati</taxon>
        <taxon>Pseudomonadota</taxon>
        <taxon>Gammaproteobacteria</taxon>
        <taxon>Enterobacterales</taxon>
        <taxon>Erwiniaceae</taxon>
        <taxon>Pantoea</taxon>
    </lineage>
</organism>
<accession>A0ABV2E2L1</accession>
<sequence>MIIHFTNKLDNLISIISSRSFLLSYCGEYFGDKEGKVISRAAHPMVSFSDYEHNELHTKKITYGSYGIALCKKWAVANGLSPVNYIDKNSPIALGLITLLKSRQNGSLPKHLRLSVIQLKCFTKHVYGYNSYLGQDYFNFKYENEWRYVPTIKDIKGNRISINFSKYIKQKVMYNQKISSYPLRFSLDDVKYIYVKNESERAILISEFGLPPNKVVLATWQKSNEKMATKFFI</sequence>
<comment type="caution">
    <text evidence="1">The sequence shown here is derived from an EMBL/GenBank/DDBJ whole genome shotgun (WGS) entry which is preliminary data.</text>
</comment>
<reference evidence="1 2" key="1">
    <citation type="submission" date="2024-07" db="EMBL/GenBank/DDBJ databases">
        <title>Isolation, whole-genome sequencing, and annotation of five antibiotic-resistant bacteria from environmental samples.</title>
        <authorList>
            <person name="Bedore T."/>
            <person name="Hudson A.O."/>
            <person name="Kumar G."/>
        </authorList>
    </citation>
    <scope>NUCLEOTIDE SEQUENCE [LARGE SCALE GENOMIC DNA]</scope>
    <source>
        <strain evidence="1 2">RIT844</strain>
    </source>
</reference>